<dbReference type="PANTHER" id="PTHR11895:SF169">
    <property type="entry name" value="GLUTAMYL-TRNA(GLN) AMIDOTRANSFERASE"/>
    <property type="match status" value="1"/>
</dbReference>
<dbReference type="Gene3D" id="3.10.490.10">
    <property type="entry name" value="Gamma-glutamyl cyclotransferase-like"/>
    <property type="match status" value="1"/>
</dbReference>
<sequence>MTDSHVAAGIERGLPPVERVREAYRRIAAADRPEVWITLRPERDVLADAAAVQRRLAAGEQLPLAGLLTAVKDNIDVAGVRTTAACPEYAYLPHTDATAVARLRAAGAVIVGKTNLDQFATGLVGTRSPYGAVRCSWDPDRISGGSSSGSAVAVGLGLADLALGTDTAGSGRVPAAFQGIVGVKATPGVVPSTGVVPACADYDCVSVLAADLRTARRAMAVLSGFDPADPRSRVWPADLPLAAPDRPRVVVPRAADLAALTAGYRRAFARAVAGLRARGADTVEADVSVLLDAATLLYDGALVAERYTAVGGFLDGRPAGADPVVAGIVRAAAEPRAHDFAADLDRVARARRYARHLLDGSAALLLPTTTEHPTLAEVGADPVGVNRRLGTYTNFANLLDMPAVAVPAGCADGGPFGVTVLSPSMHDHVALDVAALITGGAPGPLLTADVCTVLVVGAHLRGEPLNPQLRVLGARFRGEVTTSDAYRLVALASVPAKPGLVRCGPGRGAPIAGELWDLPAAGLGRFLAGLPSPMSLGKVELSDGRWVVGFGCAADAGADGADITEHGGWRRYLLASAGS</sequence>
<gene>
    <name evidence="3" type="primary">atzF</name>
    <name evidence="3" type="ORF">GCM10009613_07320</name>
</gene>
<feature type="domain" description="Allophanate hydrolase C-terminal" evidence="2">
    <location>
        <begin position="452"/>
        <end position="573"/>
    </location>
</feature>
<evidence type="ECO:0000259" key="1">
    <source>
        <dbReference type="Pfam" id="PF01425"/>
    </source>
</evidence>
<dbReference type="Proteomes" id="UP001501414">
    <property type="component" value="Unassembled WGS sequence"/>
</dbReference>
<proteinExistence type="predicted"/>
<reference evidence="3 4" key="1">
    <citation type="journal article" date="2019" name="Int. J. Syst. Evol. Microbiol.">
        <title>The Global Catalogue of Microorganisms (GCM) 10K type strain sequencing project: providing services to taxonomists for standard genome sequencing and annotation.</title>
        <authorList>
            <consortium name="The Broad Institute Genomics Platform"/>
            <consortium name="The Broad Institute Genome Sequencing Center for Infectious Disease"/>
            <person name="Wu L."/>
            <person name="Ma J."/>
        </authorList>
    </citation>
    <scope>NUCLEOTIDE SEQUENCE [LARGE SCALE GENOMIC DNA]</scope>
    <source>
        <strain evidence="3 4">JCM 11896</strain>
    </source>
</reference>
<dbReference type="Gene3D" id="1.20.58.1700">
    <property type="match status" value="1"/>
</dbReference>
<dbReference type="NCBIfam" id="NF006043">
    <property type="entry name" value="PRK08186.1"/>
    <property type="match status" value="1"/>
</dbReference>
<organism evidence="3 4">
    <name type="scientific">Pseudonocardia kongjuensis</name>
    <dbReference type="NCBI Taxonomy" id="102227"/>
    <lineage>
        <taxon>Bacteria</taxon>
        <taxon>Bacillati</taxon>
        <taxon>Actinomycetota</taxon>
        <taxon>Actinomycetes</taxon>
        <taxon>Pseudonocardiales</taxon>
        <taxon>Pseudonocardiaceae</taxon>
        <taxon>Pseudonocardia</taxon>
    </lineage>
</organism>
<dbReference type="PANTHER" id="PTHR11895">
    <property type="entry name" value="TRANSAMIDASE"/>
    <property type="match status" value="1"/>
</dbReference>
<accession>A0ABN1XHY9</accession>
<dbReference type="InterPro" id="IPR014085">
    <property type="entry name" value="Allophanate_hydrolase"/>
</dbReference>
<evidence type="ECO:0000313" key="3">
    <source>
        <dbReference type="EMBL" id="GAA1381431.1"/>
    </source>
</evidence>
<comment type="caution">
    <text evidence="3">The sequence shown here is derived from an EMBL/GenBank/DDBJ whole genome shotgun (WGS) entry which is preliminary data.</text>
</comment>
<dbReference type="InterPro" id="IPR023631">
    <property type="entry name" value="Amidase_dom"/>
</dbReference>
<dbReference type="Gene3D" id="3.90.1300.10">
    <property type="entry name" value="Amidase signature (AS) domain"/>
    <property type="match status" value="1"/>
</dbReference>
<evidence type="ECO:0000259" key="2">
    <source>
        <dbReference type="Pfam" id="PF21986"/>
    </source>
</evidence>
<keyword evidence="4" id="KW-1185">Reference proteome</keyword>
<dbReference type="SUPFAM" id="SSF75304">
    <property type="entry name" value="Amidase signature (AS) enzymes"/>
    <property type="match status" value="1"/>
</dbReference>
<dbReference type="Pfam" id="PF21986">
    <property type="entry name" value="AH_C"/>
    <property type="match status" value="1"/>
</dbReference>
<dbReference type="RefSeq" id="WP_344018172.1">
    <property type="nucleotide sequence ID" value="NZ_BAAAJK010000003.1"/>
</dbReference>
<keyword evidence="3" id="KW-0378">Hydrolase</keyword>
<name>A0ABN1XHY9_9PSEU</name>
<dbReference type="InterPro" id="IPR053844">
    <property type="entry name" value="AH_C"/>
</dbReference>
<dbReference type="NCBIfam" id="TIGR02713">
    <property type="entry name" value="allophanate_hyd"/>
    <property type="match status" value="1"/>
</dbReference>
<protein>
    <submittedName>
        <fullName evidence="3">Allophanate hydrolase</fullName>
    </submittedName>
</protein>
<evidence type="ECO:0000313" key="4">
    <source>
        <dbReference type="Proteomes" id="UP001501414"/>
    </source>
</evidence>
<feature type="domain" description="Amidase" evidence="1">
    <location>
        <begin position="20"/>
        <end position="428"/>
    </location>
</feature>
<dbReference type="InterPro" id="IPR036928">
    <property type="entry name" value="AS_sf"/>
</dbReference>
<dbReference type="Pfam" id="PF01425">
    <property type="entry name" value="Amidase"/>
    <property type="match status" value="1"/>
</dbReference>
<dbReference type="EMBL" id="BAAAJK010000003">
    <property type="protein sequence ID" value="GAA1381431.1"/>
    <property type="molecule type" value="Genomic_DNA"/>
</dbReference>
<dbReference type="GO" id="GO:0016787">
    <property type="term" value="F:hydrolase activity"/>
    <property type="evidence" value="ECO:0007669"/>
    <property type="project" value="UniProtKB-KW"/>
</dbReference>
<dbReference type="InterPro" id="IPR000120">
    <property type="entry name" value="Amidase"/>
</dbReference>